<evidence type="ECO:0000313" key="2">
    <source>
        <dbReference type="Proteomes" id="UP000070444"/>
    </source>
</evidence>
<dbReference type="AlphaFoldDB" id="A0A137P578"/>
<accession>A0A137P578</accession>
<dbReference type="Proteomes" id="UP000070444">
    <property type="component" value="Unassembled WGS sequence"/>
</dbReference>
<proteinExistence type="predicted"/>
<sequence length="267" mass="31704">MSYSLGLHLNYKNMSPVDRYNRKILLCLILRANRNLSGSICFTPNHLIELDKDHHILYDQKWQLPSPCSLMHFSNLLENQLYSLCLTQFFKFTDITGRTIWFPSFFKLEIATFNLIWQSKVNTLKDIFESTLKDFKTLKIKYEDFKTSIDSFEVQVKMQYHEAVIELYEVLKQKNKSLKPKEISCILSHCNNLYQVLTAPRNYSPYFQFFAHIVGLHYLNIYPKCSKSEKPKTKQRLKDLLLFMKDKLYSHYSLNYLILKTGYDALN</sequence>
<keyword evidence="2" id="KW-1185">Reference proteome</keyword>
<organism evidence="1 2">
    <name type="scientific">Conidiobolus coronatus (strain ATCC 28846 / CBS 209.66 / NRRL 28638)</name>
    <name type="common">Delacroixia coronata</name>
    <dbReference type="NCBI Taxonomy" id="796925"/>
    <lineage>
        <taxon>Eukaryota</taxon>
        <taxon>Fungi</taxon>
        <taxon>Fungi incertae sedis</taxon>
        <taxon>Zoopagomycota</taxon>
        <taxon>Entomophthoromycotina</taxon>
        <taxon>Entomophthoromycetes</taxon>
        <taxon>Entomophthorales</taxon>
        <taxon>Ancylistaceae</taxon>
        <taxon>Conidiobolus</taxon>
    </lineage>
</organism>
<reference evidence="1 2" key="1">
    <citation type="journal article" date="2015" name="Genome Biol. Evol.">
        <title>Phylogenomic analyses indicate that early fungi evolved digesting cell walls of algal ancestors of land plants.</title>
        <authorList>
            <person name="Chang Y."/>
            <person name="Wang S."/>
            <person name="Sekimoto S."/>
            <person name="Aerts A.L."/>
            <person name="Choi C."/>
            <person name="Clum A."/>
            <person name="LaButti K.M."/>
            <person name="Lindquist E.A."/>
            <person name="Yee Ngan C."/>
            <person name="Ohm R.A."/>
            <person name="Salamov A.A."/>
            <person name="Grigoriev I.V."/>
            <person name="Spatafora J.W."/>
            <person name="Berbee M.L."/>
        </authorList>
    </citation>
    <scope>NUCLEOTIDE SEQUENCE [LARGE SCALE GENOMIC DNA]</scope>
    <source>
        <strain evidence="1 2">NRRL 28638</strain>
    </source>
</reference>
<name>A0A137P578_CONC2</name>
<evidence type="ECO:0000313" key="1">
    <source>
        <dbReference type="EMBL" id="KXN70172.1"/>
    </source>
</evidence>
<protein>
    <submittedName>
        <fullName evidence="1">Uncharacterized protein</fullName>
    </submittedName>
</protein>
<dbReference type="EMBL" id="KQ964511">
    <property type="protein sequence ID" value="KXN70172.1"/>
    <property type="molecule type" value="Genomic_DNA"/>
</dbReference>
<gene>
    <name evidence="1" type="ORF">CONCODRAFT_78993</name>
</gene>
<feature type="non-terminal residue" evidence="1">
    <location>
        <position position="267"/>
    </location>
</feature>